<keyword evidence="2" id="KW-1185">Reference proteome</keyword>
<organism evidence="1 2">
    <name type="scientific">Streptomyces albospinus</name>
    <dbReference type="NCBI Taxonomy" id="285515"/>
    <lineage>
        <taxon>Bacteria</taxon>
        <taxon>Bacillati</taxon>
        <taxon>Actinomycetota</taxon>
        <taxon>Actinomycetes</taxon>
        <taxon>Kitasatosporales</taxon>
        <taxon>Streptomycetaceae</taxon>
        <taxon>Streptomyces</taxon>
    </lineage>
</organism>
<dbReference type="Gene3D" id="1.10.10.1150">
    <property type="entry name" value="Coenzyme PQQ synthesis protein D (PqqD)"/>
    <property type="match status" value="1"/>
</dbReference>
<dbReference type="RefSeq" id="WP_189305485.1">
    <property type="nucleotide sequence ID" value="NZ_BMRP01000029.1"/>
</dbReference>
<protein>
    <recommendedName>
        <fullName evidence="3">Lasso peptide biosynthesis PqqD family chaperone</fullName>
    </recommendedName>
</protein>
<name>A0ABQ2VKF5_9ACTN</name>
<evidence type="ECO:0008006" key="3">
    <source>
        <dbReference type="Google" id="ProtNLM"/>
    </source>
</evidence>
<dbReference type="InterPro" id="IPR008792">
    <property type="entry name" value="PQQD"/>
</dbReference>
<dbReference type="InterPro" id="IPR041881">
    <property type="entry name" value="PqqD_sf"/>
</dbReference>
<dbReference type="EMBL" id="BMRP01000029">
    <property type="protein sequence ID" value="GGU87049.1"/>
    <property type="molecule type" value="Genomic_DNA"/>
</dbReference>
<gene>
    <name evidence="1" type="ORF">GCM10010211_61480</name>
</gene>
<dbReference type="NCBIfam" id="NF033530">
    <property type="entry name" value="lasso_PqqD_Strm"/>
    <property type="match status" value="1"/>
</dbReference>
<evidence type="ECO:0000313" key="1">
    <source>
        <dbReference type="EMBL" id="GGU87049.1"/>
    </source>
</evidence>
<accession>A0ABQ2VKF5</accession>
<reference evidence="2" key="1">
    <citation type="journal article" date="2019" name="Int. J. Syst. Evol. Microbiol.">
        <title>The Global Catalogue of Microorganisms (GCM) 10K type strain sequencing project: providing services to taxonomists for standard genome sequencing and annotation.</title>
        <authorList>
            <consortium name="The Broad Institute Genomics Platform"/>
            <consortium name="The Broad Institute Genome Sequencing Center for Infectious Disease"/>
            <person name="Wu L."/>
            <person name="Ma J."/>
        </authorList>
    </citation>
    <scope>NUCLEOTIDE SEQUENCE [LARGE SCALE GENOMIC DNA]</scope>
    <source>
        <strain evidence="2">JCM 3399</strain>
    </source>
</reference>
<evidence type="ECO:0000313" key="2">
    <source>
        <dbReference type="Proteomes" id="UP000654471"/>
    </source>
</evidence>
<proteinExistence type="predicted"/>
<dbReference type="Pfam" id="PF05402">
    <property type="entry name" value="PqqD"/>
    <property type="match status" value="1"/>
</dbReference>
<dbReference type="Proteomes" id="UP000654471">
    <property type="component" value="Unassembled WGS sequence"/>
</dbReference>
<comment type="caution">
    <text evidence="1">The sequence shown here is derived from an EMBL/GenBank/DDBJ whole genome shotgun (WGS) entry which is preliminary data.</text>
</comment>
<sequence length="98" mass="10804">MDTLRLRSGVLMTETEYGMALLDQSTGEYWTLNPTAALVLRVLLDGEPPDRAASALTEQYAVDPTEAERDVHRIFDELRSANLVSVQRRLGRAGGTPS</sequence>